<evidence type="ECO:0000256" key="7">
    <source>
        <dbReference type="ARBA" id="ARBA00022729"/>
    </source>
</evidence>
<keyword evidence="5 20" id="KW-0762">Sugar transport</keyword>
<evidence type="ECO:0000256" key="3">
    <source>
        <dbReference type="ARBA" id="ARBA00022448"/>
    </source>
</evidence>
<keyword evidence="7" id="KW-0732">Signal</keyword>
<evidence type="ECO:0000256" key="4">
    <source>
        <dbReference type="ARBA" id="ARBA00022452"/>
    </source>
</evidence>
<evidence type="ECO:0000259" key="17">
    <source>
        <dbReference type="Pfam" id="PF02563"/>
    </source>
</evidence>
<keyword evidence="3" id="KW-0813">Transport</keyword>
<evidence type="ECO:0000256" key="15">
    <source>
        <dbReference type="SAM" id="MobiDB-lite"/>
    </source>
</evidence>
<dbReference type="EMBL" id="WPIN01000002">
    <property type="protein sequence ID" value="MVM29572.1"/>
    <property type="molecule type" value="Genomic_DNA"/>
</dbReference>
<protein>
    <submittedName>
        <fullName evidence="20">Sugar transporter</fullName>
    </submittedName>
</protein>
<feature type="domain" description="SLBB" evidence="19">
    <location>
        <begin position="243"/>
        <end position="321"/>
    </location>
</feature>
<evidence type="ECO:0000256" key="13">
    <source>
        <dbReference type="ARBA" id="ARBA00023237"/>
    </source>
</evidence>
<organism evidence="20 21">
    <name type="scientific">Spirosoma arboris</name>
    <dbReference type="NCBI Taxonomy" id="2682092"/>
    <lineage>
        <taxon>Bacteria</taxon>
        <taxon>Pseudomonadati</taxon>
        <taxon>Bacteroidota</taxon>
        <taxon>Cytophagia</taxon>
        <taxon>Cytophagales</taxon>
        <taxon>Cytophagaceae</taxon>
        <taxon>Spirosoma</taxon>
    </lineage>
</organism>
<dbReference type="InterPro" id="IPR019554">
    <property type="entry name" value="Soluble_ligand-bd"/>
</dbReference>
<dbReference type="Pfam" id="PF22461">
    <property type="entry name" value="SLBB_2"/>
    <property type="match status" value="2"/>
</dbReference>
<evidence type="ECO:0000256" key="6">
    <source>
        <dbReference type="ARBA" id="ARBA00022692"/>
    </source>
</evidence>
<evidence type="ECO:0000256" key="12">
    <source>
        <dbReference type="ARBA" id="ARBA00023139"/>
    </source>
</evidence>
<dbReference type="Pfam" id="PF10531">
    <property type="entry name" value="SLBB"/>
    <property type="match status" value="3"/>
</dbReference>
<keyword evidence="4" id="KW-1134">Transmembrane beta strand</keyword>
<keyword evidence="8" id="KW-0625">Polysaccharide transport</keyword>
<evidence type="ECO:0000256" key="1">
    <source>
        <dbReference type="ARBA" id="ARBA00004571"/>
    </source>
</evidence>
<gene>
    <name evidence="20" type="ORF">GO755_05975</name>
</gene>
<dbReference type="Gene3D" id="3.10.560.10">
    <property type="entry name" value="Outer membrane lipoprotein wza domain like"/>
    <property type="match status" value="6"/>
</dbReference>
<reference evidence="20 21" key="1">
    <citation type="submission" date="2019-12" db="EMBL/GenBank/DDBJ databases">
        <title>Spirosoma sp. HMF4905 genome sequencing and assembly.</title>
        <authorList>
            <person name="Kang H."/>
            <person name="Cha I."/>
            <person name="Kim H."/>
            <person name="Joh K."/>
        </authorList>
    </citation>
    <scope>NUCLEOTIDE SEQUENCE [LARGE SCALE GENOMIC DNA]</scope>
    <source>
        <strain evidence="20 21">HMF4905</strain>
    </source>
</reference>
<dbReference type="GO" id="GO:0046930">
    <property type="term" value="C:pore complex"/>
    <property type="evidence" value="ECO:0007669"/>
    <property type="project" value="UniProtKB-KW"/>
</dbReference>
<comment type="subcellular location">
    <subcellularLocation>
        <location evidence="1">Cell outer membrane</location>
        <topology evidence="1">Multi-pass membrane protein</topology>
    </subcellularLocation>
</comment>
<keyword evidence="21" id="KW-1185">Reference proteome</keyword>
<dbReference type="AlphaFoldDB" id="A0A7K1S6V6"/>
<feature type="compositionally biased region" description="Polar residues" evidence="15">
    <location>
        <begin position="92"/>
        <end position="109"/>
    </location>
</feature>
<dbReference type="Proteomes" id="UP000436006">
    <property type="component" value="Unassembled WGS sequence"/>
</dbReference>
<evidence type="ECO:0000256" key="16">
    <source>
        <dbReference type="SAM" id="Phobius"/>
    </source>
</evidence>
<comment type="caution">
    <text evidence="20">The sequence shown here is derived from an EMBL/GenBank/DDBJ whole genome shotgun (WGS) entry which is preliminary data.</text>
</comment>
<keyword evidence="11 16" id="KW-0472">Membrane</keyword>
<evidence type="ECO:0000256" key="8">
    <source>
        <dbReference type="ARBA" id="ARBA00023047"/>
    </source>
</evidence>
<name>A0A7K1S6V6_9BACT</name>
<dbReference type="GO" id="GO:0015288">
    <property type="term" value="F:porin activity"/>
    <property type="evidence" value="ECO:0007669"/>
    <property type="project" value="UniProtKB-KW"/>
</dbReference>
<dbReference type="RefSeq" id="WP_157583816.1">
    <property type="nucleotide sequence ID" value="NZ_WPIN01000002.1"/>
</dbReference>
<dbReference type="Pfam" id="PF02563">
    <property type="entry name" value="Poly_export"/>
    <property type="match status" value="1"/>
</dbReference>
<evidence type="ECO:0000259" key="18">
    <source>
        <dbReference type="Pfam" id="PF10531"/>
    </source>
</evidence>
<feature type="region of interest" description="Disordered" evidence="15">
    <location>
        <begin position="92"/>
        <end position="114"/>
    </location>
</feature>
<comment type="similarity">
    <text evidence="2">Belongs to the BexD/CtrA/VexA family.</text>
</comment>
<keyword evidence="12" id="KW-0564">Palmitate</keyword>
<keyword evidence="13" id="KW-0998">Cell outer membrane</keyword>
<keyword evidence="10" id="KW-0626">Porin</keyword>
<evidence type="ECO:0000256" key="5">
    <source>
        <dbReference type="ARBA" id="ARBA00022597"/>
    </source>
</evidence>
<dbReference type="GO" id="GO:0006811">
    <property type="term" value="P:monoatomic ion transport"/>
    <property type="evidence" value="ECO:0007669"/>
    <property type="project" value="UniProtKB-KW"/>
</dbReference>
<feature type="domain" description="SLBB" evidence="19">
    <location>
        <begin position="605"/>
        <end position="683"/>
    </location>
</feature>
<dbReference type="InterPro" id="IPR054765">
    <property type="entry name" value="SLBB_dom"/>
</dbReference>
<accession>A0A7K1S6V6</accession>
<evidence type="ECO:0000256" key="2">
    <source>
        <dbReference type="ARBA" id="ARBA00009450"/>
    </source>
</evidence>
<evidence type="ECO:0000256" key="9">
    <source>
        <dbReference type="ARBA" id="ARBA00023065"/>
    </source>
</evidence>
<evidence type="ECO:0000313" key="20">
    <source>
        <dbReference type="EMBL" id="MVM29572.1"/>
    </source>
</evidence>
<dbReference type="GO" id="GO:0015159">
    <property type="term" value="F:polysaccharide transmembrane transporter activity"/>
    <property type="evidence" value="ECO:0007669"/>
    <property type="project" value="InterPro"/>
</dbReference>
<keyword evidence="14" id="KW-0449">Lipoprotein</keyword>
<evidence type="ECO:0000313" key="21">
    <source>
        <dbReference type="Proteomes" id="UP000436006"/>
    </source>
</evidence>
<keyword evidence="9" id="KW-0406">Ion transport</keyword>
<feature type="domain" description="Polysaccharide export protein N-terminal" evidence="17">
    <location>
        <begin position="155"/>
        <end position="217"/>
    </location>
</feature>
<dbReference type="InterPro" id="IPR003715">
    <property type="entry name" value="Poly_export_N"/>
</dbReference>
<feature type="transmembrane region" description="Helical" evidence="16">
    <location>
        <begin position="777"/>
        <end position="795"/>
    </location>
</feature>
<dbReference type="InterPro" id="IPR049712">
    <property type="entry name" value="Poly_export"/>
</dbReference>
<proteinExistence type="inferred from homology"/>
<sequence length="796" mass="89062">MRTKDKLSHFIHRIRSYQAIFLLIILTGSYQASAQATRSRVDQLSDEEVQNFYQRAQASGLSEAQIEQAAMSQGYTLDDIAKMRKRIATIRSQITRPSSQTSTDKQTGRTLPYDLSRRTDSTTMRRDTSKKLRVFGASLFENANLSFEPNLRIATPRNYVVGPDDEIKIDISGASTGGFELKVSPDGTVKIPDLAPIFVSGLTFEQAEQRIIDRLRKGGYQGLGTAGSGTTANITLTNIRSIRVTLVGEVVRPGTYTISSLGSAFNALYLAGGPNPETGSFRKINVIRGNRVVRTIDLYDYILRADQRDNIQLRDQDVIRVADYEAHVELTGQIRRPAIFEVLPGETLKTVLGFAGGFADDAYRAAITLRRNTSRERRILTITEEQLGTFVPQGGDKYEIGKILERYENRIQVAGAVMRPGDYSLEPGLETVRQLINRADGLRKDAFTNRASIIRERPDMDKENLSFDLGKLMRGEIADIPLIRQDSLTVLSIRDLREEYYVTIEGAVNHPDTIEFVTNMSVADLIAQAGGFQEGAKPNLIEVARRIRQDSSGMRATKLEIYRFAINRNLQITSMKSDSSISAEFRLQPFDIVYVRTSPNYTTQQQVYIYGEVMQPGNYSIFSREERISDVIKRAGGLKPQAYILGAQFKRKGEIIANDLSEVLTNSGSEENLLLRDQDTLYIPQRSEIVSVQGGVLNPSSVSYKVDYKFDDYISEAGGFTDNARKSKAYVVYPNGRKDRTHQFLFFSSRPKVYPGSTVIVPFKPLDNNKLSAAERIGILSLLTTVSIALVNILLR</sequence>
<keyword evidence="6 16" id="KW-0812">Transmembrane</keyword>
<dbReference type="PANTHER" id="PTHR33619:SF3">
    <property type="entry name" value="POLYSACCHARIDE EXPORT PROTEIN GFCE-RELATED"/>
    <property type="match status" value="1"/>
</dbReference>
<evidence type="ECO:0000256" key="10">
    <source>
        <dbReference type="ARBA" id="ARBA00023114"/>
    </source>
</evidence>
<feature type="domain" description="Soluble ligand binding" evidence="18">
    <location>
        <begin position="328"/>
        <end position="372"/>
    </location>
</feature>
<evidence type="ECO:0000259" key="19">
    <source>
        <dbReference type="Pfam" id="PF22461"/>
    </source>
</evidence>
<evidence type="ECO:0000256" key="11">
    <source>
        <dbReference type="ARBA" id="ARBA00023136"/>
    </source>
</evidence>
<keyword evidence="16" id="KW-1133">Transmembrane helix</keyword>
<feature type="domain" description="Soluble ligand binding" evidence="18">
    <location>
        <begin position="501"/>
        <end position="550"/>
    </location>
</feature>
<dbReference type="PANTHER" id="PTHR33619">
    <property type="entry name" value="POLYSACCHARIDE EXPORT PROTEIN GFCE-RELATED"/>
    <property type="match status" value="1"/>
</dbReference>
<dbReference type="GO" id="GO:0009279">
    <property type="term" value="C:cell outer membrane"/>
    <property type="evidence" value="ECO:0007669"/>
    <property type="project" value="UniProtKB-SubCell"/>
</dbReference>
<feature type="domain" description="Soluble ligand binding" evidence="18">
    <location>
        <begin position="689"/>
        <end position="731"/>
    </location>
</feature>
<evidence type="ECO:0000256" key="14">
    <source>
        <dbReference type="ARBA" id="ARBA00023288"/>
    </source>
</evidence>